<name>A0ABR1UZC5_9PEZI</name>
<comment type="caution">
    <text evidence="3">The sequence shown here is derived from an EMBL/GenBank/DDBJ whole genome shotgun (WGS) entry which is preliminary data.</text>
</comment>
<organism evidence="3 4">
    <name type="scientific">Apiospora saccharicola</name>
    <dbReference type="NCBI Taxonomy" id="335842"/>
    <lineage>
        <taxon>Eukaryota</taxon>
        <taxon>Fungi</taxon>
        <taxon>Dikarya</taxon>
        <taxon>Ascomycota</taxon>
        <taxon>Pezizomycotina</taxon>
        <taxon>Sordariomycetes</taxon>
        <taxon>Xylariomycetidae</taxon>
        <taxon>Amphisphaeriales</taxon>
        <taxon>Apiosporaceae</taxon>
        <taxon>Apiospora</taxon>
    </lineage>
</organism>
<dbReference type="PANTHER" id="PTHR12598:SF0">
    <property type="entry name" value="COPPER HOMEOSTASIS PROTEIN CUTC HOMOLOG"/>
    <property type="match status" value="1"/>
</dbReference>
<dbReference type="Pfam" id="PF03932">
    <property type="entry name" value="CutC"/>
    <property type="match status" value="1"/>
</dbReference>
<dbReference type="EMBL" id="JAQQWM010000005">
    <property type="protein sequence ID" value="KAK8063410.1"/>
    <property type="molecule type" value="Genomic_DNA"/>
</dbReference>
<keyword evidence="4" id="KW-1185">Reference proteome</keyword>
<comment type="similarity">
    <text evidence="1">Belongs to the CutC family.</text>
</comment>
<dbReference type="PANTHER" id="PTHR12598">
    <property type="entry name" value="COPPER HOMEOSTASIS PROTEIN CUTC"/>
    <property type="match status" value="1"/>
</dbReference>
<evidence type="ECO:0000256" key="1">
    <source>
        <dbReference type="ARBA" id="ARBA00007768"/>
    </source>
</evidence>
<dbReference type="SUPFAM" id="SSF110395">
    <property type="entry name" value="CutC-like"/>
    <property type="match status" value="1"/>
</dbReference>
<accession>A0ABR1UZC5</accession>
<evidence type="ECO:0000313" key="4">
    <source>
        <dbReference type="Proteomes" id="UP001446871"/>
    </source>
</evidence>
<dbReference type="Proteomes" id="UP001446871">
    <property type="component" value="Unassembled WGS sequence"/>
</dbReference>
<proteinExistence type="inferred from homology"/>
<evidence type="ECO:0000256" key="2">
    <source>
        <dbReference type="ARBA" id="ARBA00019014"/>
    </source>
</evidence>
<sequence>MPTRLEIPVFGPASAFPAIAAGAARIELNAEGSYPAGGLTPSIEDAAQLRDVKVPVRVMIRPRGPPAGPQEGQRDFLYSEAEIDGMVRSIEVFKASGTMRVGRGDGFVFGALATTEAEGNGRIVLQTGTVKRLVAAARPFKTVFHRAFDDIVGCDGANSSNDEAPEVVAEWENALASLVQMGVHGILTSGGPGNAAQNSAALSKIIAKAGQSIEIIPGGGVRSSNVRELCAQLDIGRQKVGKISWVHSSCLTGGKDDVDVAEVQKILGEIKQA</sequence>
<protein>
    <recommendedName>
        <fullName evidence="2">Copper homeostasis protein cutC homolog</fullName>
    </recommendedName>
</protein>
<dbReference type="InterPro" id="IPR036822">
    <property type="entry name" value="CutC-like_dom_sf"/>
</dbReference>
<evidence type="ECO:0000313" key="3">
    <source>
        <dbReference type="EMBL" id="KAK8063410.1"/>
    </source>
</evidence>
<dbReference type="InterPro" id="IPR005627">
    <property type="entry name" value="CutC-like"/>
</dbReference>
<dbReference type="Gene3D" id="3.20.20.380">
    <property type="entry name" value="Copper homeostasis (CutC) domain"/>
    <property type="match status" value="1"/>
</dbReference>
<reference evidence="3 4" key="1">
    <citation type="submission" date="2023-01" db="EMBL/GenBank/DDBJ databases">
        <title>Analysis of 21 Apiospora genomes using comparative genomics revels a genus with tremendous synthesis potential of carbohydrate active enzymes and secondary metabolites.</title>
        <authorList>
            <person name="Sorensen T."/>
        </authorList>
    </citation>
    <scope>NUCLEOTIDE SEQUENCE [LARGE SCALE GENOMIC DNA]</scope>
    <source>
        <strain evidence="3 4">CBS 83171</strain>
    </source>
</reference>
<gene>
    <name evidence="3" type="ORF">PG996_008062</name>
</gene>